<comment type="caution">
    <text evidence="5">The sequence shown here is derived from an EMBL/GenBank/DDBJ whole genome shotgun (WGS) entry which is preliminary data.</text>
</comment>
<protein>
    <submittedName>
        <fullName evidence="5">(Atlantic silverside) hypothetical protein</fullName>
    </submittedName>
</protein>
<dbReference type="Pfam" id="PF22833">
    <property type="entry name" value="C5orf34_2nd"/>
    <property type="match status" value="2"/>
</dbReference>
<evidence type="ECO:0000259" key="4">
    <source>
        <dbReference type="Pfam" id="PF22834"/>
    </source>
</evidence>
<reference evidence="5" key="1">
    <citation type="submission" date="2021-05" db="EMBL/GenBank/DDBJ databases">
        <authorList>
            <person name="Tigano A."/>
        </authorList>
    </citation>
    <scope>NUCLEOTIDE SEQUENCE</scope>
</reference>
<proteinExistence type="predicted"/>
<name>A0A8S4AWA0_9TELE</name>
<evidence type="ECO:0000259" key="2">
    <source>
        <dbReference type="Pfam" id="PF15025"/>
    </source>
</evidence>
<dbReference type="PANTHER" id="PTHR34531">
    <property type="entry name" value="ZGC:153352"/>
    <property type="match status" value="1"/>
</dbReference>
<dbReference type="Pfam" id="PF15025">
    <property type="entry name" value="C5orf34-like_N"/>
    <property type="match status" value="1"/>
</dbReference>
<dbReference type="EMBL" id="CAJRST010011112">
    <property type="protein sequence ID" value="CAG5922265.1"/>
    <property type="molecule type" value="Genomic_DNA"/>
</dbReference>
<dbReference type="Proteomes" id="UP000677803">
    <property type="component" value="Unassembled WGS sequence"/>
</dbReference>
<feature type="domain" description="C5orf34-like second" evidence="3">
    <location>
        <begin position="186"/>
        <end position="219"/>
    </location>
</feature>
<evidence type="ECO:0000256" key="1">
    <source>
        <dbReference type="SAM" id="MobiDB-lite"/>
    </source>
</evidence>
<dbReference type="InterPro" id="IPR053900">
    <property type="entry name" value="C5orf34-like_dom"/>
</dbReference>
<evidence type="ECO:0000313" key="6">
    <source>
        <dbReference type="Proteomes" id="UP000677803"/>
    </source>
</evidence>
<dbReference type="InterPro" id="IPR053901">
    <property type="entry name" value="C5orf34-like"/>
</dbReference>
<keyword evidence="6" id="KW-1185">Reference proteome</keyword>
<evidence type="ECO:0000313" key="5">
    <source>
        <dbReference type="EMBL" id="CAG5922265.1"/>
    </source>
</evidence>
<dbReference type="PANTHER" id="PTHR34531:SF1">
    <property type="entry name" value="CHROMOSOME 5 OPEN READING FRAME 34"/>
    <property type="match status" value="1"/>
</dbReference>
<dbReference type="InterPro" id="IPR027830">
    <property type="entry name" value="C5orf34-like_N"/>
</dbReference>
<sequence>MAVFAGASELVNREKCENTMETSGVSLMIMYEDESVDVRYRNGSQLQLSPCGCEFFLVRAADPHGHPLQPAARVRQRTRFTVSTYKELMVEALAFRNKYASRPYLPQELIPSDKMKPFFSMDPGVQWPELSSCEAELGPGGETVVRSENERAVFMLSPSGEEFSVEFTCSLSQPPNQQRLSSDPSGQQQPEKKYQSTTVVQHHSCHAAAHMWAYPLSLAQHHQTSHHSINKEVEKNQTGISSQADVRANMADVSCVERRLQLPQALPLTCPSPHWHRWKFKDPLAREDISDLPTDLVKIIWCKGIIYRILKATAPIIEISPGDGSVIRSNGALNSYFTHYKPKLRTEQVNELCYHVNSLPPDVPGQAYSLCSVISRASRVLACYNQANQLMTLPSTPTCLQKENIFSKPELFPSSAMPAEQHVHVTQTADCRSELVASELSKIKRFNFLLENNHLLGSKSQHVDLETCSAVTNEPINEDSIAEALQRTSRAIQDIDAVISATTLT</sequence>
<accession>A0A8S4AWA0</accession>
<feature type="domain" description="C5orf34-like N-terminal" evidence="2">
    <location>
        <begin position="28"/>
        <end position="97"/>
    </location>
</feature>
<evidence type="ECO:0000259" key="3">
    <source>
        <dbReference type="Pfam" id="PF22833"/>
    </source>
</evidence>
<dbReference type="OrthoDB" id="75908at2759"/>
<dbReference type="AlphaFoldDB" id="A0A8S4AWA0"/>
<feature type="region of interest" description="Disordered" evidence="1">
    <location>
        <begin position="172"/>
        <end position="197"/>
    </location>
</feature>
<feature type="domain" description="C5orf34-like" evidence="4">
    <location>
        <begin position="297"/>
        <end position="381"/>
    </location>
</feature>
<dbReference type="InterPro" id="IPR053899">
    <property type="entry name" value="C5orf34-like_2nd"/>
</dbReference>
<dbReference type="Pfam" id="PF22834">
    <property type="entry name" value="Polo_box_4"/>
    <property type="match status" value="1"/>
</dbReference>
<organism evidence="5 6">
    <name type="scientific">Menidia menidia</name>
    <name type="common">Atlantic silverside</name>
    <dbReference type="NCBI Taxonomy" id="238744"/>
    <lineage>
        <taxon>Eukaryota</taxon>
        <taxon>Metazoa</taxon>
        <taxon>Chordata</taxon>
        <taxon>Craniata</taxon>
        <taxon>Vertebrata</taxon>
        <taxon>Euteleostomi</taxon>
        <taxon>Actinopterygii</taxon>
        <taxon>Neopterygii</taxon>
        <taxon>Teleostei</taxon>
        <taxon>Neoteleostei</taxon>
        <taxon>Acanthomorphata</taxon>
        <taxon>Ovalentaria</taxon>
        <taxon>Atherinomorphae</taxon>
        <taxon>Atheriniformes</taxon>
        <taxon>Atherinopsidae</taxon>
        <taxon>Menidiinae</taxon>
        <taxon>Menidia</taxon>
    </lineage>
</organism>
<gene>
    <name evidence="5" type="ORF">MMEN_LOCUS10483</name>
</gene>
<feature type="domain" description="C5orf34-like second" evidence="3">
    <location>
        <begin position="140"/>
        <end position="183"/>
    </location>
</feature>